<evidence type="ECO:0000313" key="3">
    <source>
        <dbReference type="Proteomes" id="UP000800981"/>
    </source>
</evidence>
<sequence length="212" mass="21622">AGRPLEQVLGWAEFCGLRVRLEAGVFVPRRRSEHLVAVALRRLGPGTAVLDLCCGSGALGLALATARRGVEVYAVDSDPVAARCAQGNLEPVGGTVLVGDLFAPLPPRLCGRLAAIVAVPPYVPTEEIRLMPPEARDHEPRGALDGGADGLDVARAIALGAGAWLAPGGAAYVEVAAHQAPAAAAAFTGTGLRAGVEQDEESGSTVVVGRRA</sequence>
<evidence type="ECO:0000259" key="1">
    <source>
        <dbReference type="Pfam" id="PF05175"/>
    </source>
</evidence>
<dbReference type="NCBIfam" id="TIGR03704">
    <property type="entry name" value="PrmC_rel_meth"/>
    <property type="match status" value="1"/>
</dbReference>
<dbReference type="InterPro" id="IPR050320">
    <property type="entry name" value="N5-glutamine_MTase"/>
</dbReference>
<feature type="non-terminal residue" evidence="2">
    <location>
        <position position="1"/>
    </location>
</feature>
<name>A0ABX0H2X5_9ACTN</name>
<gene>
    <name evidence="2" type="ORF">G9H71_21195</name>
</gene>
<dbReference type="Gene3D" id="3.40.50.150">
    <property type="entry name" value="Vaccinia Virus protein VP39"/>
    <property type="match status" value="1"/>
</dbReference>
<protein>
    <recommendedName>
        <fullName evidence="1">Methyltransferase small domain-containing protein</fullName>
    </recommendedName>
</protein>
<proteinExistence type="predicted"/>
<dbReference type="RefSeq" id="WP_166284757.1">
    <property type="nucleotide sequence ID" value="NZ_JAANNP010000128.1"/>
</dbReference>
<evidence type="ECO:0000313" key="2">
    <source>
        <dbReference type="EMBL" id="NHC16305.1"/>
    </source>
</evidence>
<comment type="caution">
    <text evidence="2">The sequence shown here is derived from an EMBL/GenBank/DDBJ whole genome shotgun (WGS) entry which is preliminary data.</text>
</comment>
<dbReference type="SUPFAM" id="SSF53335">
    <property type="entry name" value="S-adenosyl-L-methionine-dependent methyltransferases"/>
    <property type="match status" value="1"/>
</dbReference>
<dbReference type="CDD" id="cd02440">
    <property type="entry name" value="AdoMet_MTases"/>
    <property type="match status" value="1"/>
</dbReference>
<dbReference type="Proteomes" id="UP000800981">
    <property type="component" value="Unassembled WGS sequence"/>
</dbReference>
<keyword evidence="3" id="KW-1185">Reference proteome</keyword>
<dbReference type="PANTHER" id="PTHR18895:SF74">
    <property type="entry name" value="MTRF1L RELEASE FACTOR GLUTAMINE METHYLTRANSFERASE"/>
    <property type="match status" value="1"/>
</dbReference>
<dbReference type="InterPro" id="IPR007848">
    <property type="entry name" value="Small_mtfrase_dom"/>
</dbReference>
<reference evidence="2 3" key="1">
    <citation type="submission" date="2020-03" db="EMBL/GenBank/DDBJ databases">
        <title>Two novel Motilibacter sp.</title>
        <authorList>
            <person name="Liu S."/>
        </authorList>
    </citation>
    <scope>NUCLEOTIDE SEQUENCE [LARGE SCALE GENOMIC DNA]</scope>
    <source>
        <strain evidence="2 3">E257</strain>
    </source>
</reference>
<feature type="domain" description="Methyltransferase small" evidence="1">
    <location>
        <begin position="40"/>
        <end position="123"/>
    </location>
</feature>
<dbReference type="InterPro" id="IPR029063">
    <property type="entry name" value="SAM-dependent_MTases_sf"/>
</dbReference>
<organism evidence="2 3">
    <name type="scientific">Motilibacter deserti</name>
    <dbReference type="NCBI Taxonomy" id="2714956"/>
    <lineage>
        <taxon>Bacteria</taxon>
        <taxon>Bacillati</taxon>
        <taxon>Actinomycetota</taxon>
        <taxon>Actinomycetes</taxon>
        <taxon>Motilibacterales</taxon>
        <taxon>Motilibacteraceae</taxon>
        <taxon>Motilibacter</taxon>
    </lineage>
</organism>
<dbReference type="PANTHER" id="PTHR18895">
    <property type="entry name" value="HEMK METHYLTRANSFERASE"/>
    <property type="match status" value="1"/>
</dbReference>
<accession>A0ABX0H2X5</accession>
<dbReference type="EMBL" id="JAANNP010000128">
    <property type="protein sequence ID" value="NHC16305.1"/>
    <property type="molecule type" value="Genomic_DNA"/>
</dbReference>
<dbReference type="Pfam" id="PF05175">
    <property type="entry name" value="MTS"/>
    <property type="match status" value="1"/>
</dbReference>
<dbReference type="InterPro" id="IPR022446">
    <property type="entry name" value="MeTrfrase_put"/>
</dbReference>